<dbReference type="Gene3D" id="3.20.20.100">
    <property type="entry name" value="NADP-dependent oxidoreductase domain"/>
    <property type="match status" value="1"/>
</dbReference>
<reference evidence="2 3" key="1">
    <citation type="journal article" date="2023" name="Life. Sci Alliance">
        <title>Evolutionary insights into 3D genome organization and epigenetic landscape of Vigna mungo.</title>
        <authorList>
            <person name="Junaid A."/>
            <person name="Singh B."/>
            <person name="Bhatia S."/>
        </authorList>
    </citation>
    <scope>NUCLEOTIDE SEQUENCE [LARGE SCALE GENOMIC DNA]</scope>
    <source>
        <strain evidence="2">Urdbean</strain>
    </source>
</reference>
<sequence length="214" mass="24203">MRNSINNLATLSSAEISPILFFLEHSIPPPDSLTSGYGVSKVLESGHPNYKEGDLVWGFTNWEEYSFNLLLENQTQWFGYDDDIEGENEALLLDFVYEDLLLGVSNFSTKKLANLLEDSRVPPAINQVECHPSWQQEKLRAFCKSKGVHLSGYSPLGSPRTPWFKSDVLKHPVLNTIAEKLHKTLVQVALRWGLQMGHSVLRKSTNEARIKGEF</sequence>
<protein>
    <recommendedName>
        <fullName evidence="1">NADP-dependent oxidoreductase domain-containing protein</fullName>
    </recommendedName>
</protein>
<evidence type="ECO:0000313" key="2">
    <source>
        <dbReference type="EMBL" id="WVZ19128.1"/>
    </source>
</evidence>
<dbReference type="GO" id="GO:0016491">
    <property type="term" value="F:oxidoreductase activity"/>
    <property type="evidence" value="ECO:0007669"/>
    <property type="project" value="InterPro"/>
</dbReference>
<feature type="domain" description="NADP-dependent oxidoreductase" evidence="1">
    <location>
        <begin position="102"/>
        <end position="211"/>
    </location>
</feature>
<dbReference type="PRINTS" id="PR00069">
    <property type="entry name" value="ALDKETRDTASE"/>
</dbReference>
<dbReference type="SUPFAM" id="SSF50129">
    <property type="entry name" value="GroES-like"/>
    <property type="match status" value="1"/>
</dbReference>
<dbReference type="InterPro" id="IPR020471">
    <property type="entry name" value="AKR"/>
</dbReference>
<name>A0AAQ3S7B6_VIGMU</name>
<dbReference type="Gene3D" id="3.90.180.10">
    <property type="entry name" value="Medium-chain alcohol dehydrogenases, catalytic domain"/>
    <property type="match status" value="1"/>
</dbReference>
<dbReference type="AlphaFoldDB" id="A0AAQ3S7B6"/>
<dbReference type="SUPFAM" id="SSF51430">
    <property type="entry name" value="NAD(P)-linked oxidoreductase"/>
    <property type="match status" value="1"/>
</dbReference>
<dbReference type="Pfam" id="PF00248">
    <property type="entry name" value="Aldo_ket_red"/>
    <property type="match status" value="1"/>
</dbReference>
<evidence type="ECO:0000313" key="3">
    <source>
        <dbReference type="Proteomes" id="UP001374535"/>
    </source>
</evidence>
<dbReference type="EMBL" id="CP144699">
    <property type="protein sequence ID" value="WVZ19128.1"/>
    <property type="molecule type" value="Genomic_DNA"/>
</dbReference>
<evidence type="ECO:0000259" key="1">
    <source>
        <dbReference type="Pfam" id="PF00248"/>
    </source>
</evidence>
<gene>
    <name evidence="2" type="ORF">V8G54_006450</name>
</gene>
<keyword evidence="3" id="KW-1185">Reference proteome</keyword>
<accession>A0AAQ3S7B6</accession>
<dbReference type="Proteomes" id="UP001374535">
    <property type="component" value="Chromosome 2"/>
</dbReference>
<dbReference type="InterPro" id="IPR023210">
    <property type="entry name" value="NADP_OxRdtase_dom"/>
</dbReference>
<dbReference type="InterPro" id="IPR011032">
    <property type="entry name" value="GroES-like_sf"/>
</dbReference>
<proteinExistence type="predicted"/>
<dbReference type="InterPro" id="IPR036812">
    <property type="entry name" value="NAD(P)_OxRdtase_dom_sf"/>
</dbReference>
<organism evidence="2 3">
    <name type="scientific">Vigna mungo</name>
    <name type="common">Black gram</name>
    <name type="synonym">Phaseolus mungo</name>
    <dbReference type="NCBI Taxonomy" id="3915"/>
    <lineage>
        <taxon>Eukaryota</taxon>
        <taxon>Viridiplantae</taxon>
        <taxon>Streptophyta</taxon>
        <taxon>Embryophyta</taxon>
        <taxon>Tracheophyta</taxon>
        <taxon>Spermatophyta</taxon>
        <taxon>Magnoliopsida</taxon>
        <taxon>eudicotyledons</taxon>
        <taxon>Gunneridae</taxon>
        <taxon>Pentapetalae</taxon>
        <taxon>rosids</taxon>
        <taxon>fabids</taxon>
        <taxon>Fabales</taxon>
        <taxon>Fabaceae</taxon>
        <taxon>Papilionoideae</taxon>
        <taxon>50 kb inversion clade</taxon>
        <taxon>NPAAA clade</taxon>
        <taxon>indigoferoid/millettioid clade</taxon>
        <taxon>Phaseoleae</taxon>
        <taxon>Vigna</taxon>
    </lineage>
</organism>
<dbReference type="PANTHER" id="PTHR11732">
    <property type="entry name" value="ALDO/KETO REDUCTASE"/>
    <property type="match status" value="1"/>
</dbReference>